<evidence type="ECO:0000313" key="5">
    <source>
        <dbReference type="Proteomes" id="UP000324021"/>
    </source>
</evidence>
<proteinExistence type="predicted"/>
<protein>
    <submittedName>
        <fullName evidence="2">Uncharacterized protein</fullName>
    </submittedName>
</protein>
<evidence type="ECO:0000313" key="2">
    <source>
        <dbReference type="EMBL" id="SDD16334.1"/>
    </source>
</evidence>
<accession>A0A1G6SI38</accession>
<keyword evidence="1" id="KW-0812">Transmembrane</keyword>
<dbReference type="Proteomes" id="UP000324021">
    <property type="component" value="Unassembled WGS sequence"/>
</dbReference>
<gene>
    <name evidence="3" type="ORF">SAMN04488694_10530</name>
    <name evidence="2" type="ORF">SAMN05192552_101430</name>
</gene>
<dbReference type="RefSeq" id="WP_149782349.1">
    <property type="nucleotide sequence ID" value="NZ_FMZP01000014.1"/>
</dbReference>
<keyword evidence="1" id="KW-0472">Membrane</keyword>
<dbReference type="EMBL" id="FMZP01000014">
    <property type="protein sequence ID" value="SDD16334.1"/>
    <property type="molecule type" value="Genomic_DNA"/>
</dbReference>
<dbReference type="EMBL" id="FOIC01000005">
    <property type="protein sequence ID" value="SET27440.1"/>
    <property type="molecule type" value="Genomic_DNA"/>
</dbReference>
<evidence type="ECO:0000313" key="4">
    <source>
        <dbReference type="Proteomes" id="UP000199320"/>
    </source>
</evidence>
<name>A0A1G6SI38_9EURY</name>
<evidence type="ECO:0000313" key="3">
    <source>
        <dbReference type="EMBL" id="SET27440.1"/>
    </source>
</evidence>
<dbReference type="Proteomes" id="UP000199320">
    <property type="component" value="Unassembled WGS sequence"/>
</dbReference>
<keyword evidence="1" id="KW-1133">Transmembrane helix</keyword>
<feature type="transmembrane region" description="Helical" evidence="1">
    <location>
        <begin position="12"/>
        <end position="31"/>
    </location>
</feature>
<feature type="transmembrane region" description="Helical" evidence="1">
    <location>
        <begin position="37"/>
        <end position="56"/>
    </location>
</feature>
<reference evidence="3" key="2">
    <citation type="submission" date="2016-10" db="EMBL/GenBank/DDBJ databases">
        <authorList>
            <person name="de Groot N.N."/>
        </authorList>
    </citation>
    <scope>NUCLEOTIDE SEQUENCE [LARGE SCALE GENOMIC DNA]</scope>
    <source>
        <strain evidence="3">CDM_6</strain>
    </source>
</reference>
<organism evidence="2 5">
    <name type="scientific">Natrinema hispanicum</name>
    <dbReference type="NCBI Taxonomy" id="392421"/>
    <lineage>
        <taxon>Archaea</taxon>
        <taxon>Methanobacteriati</taxon>
        <taxon>Methanobacteriota</taxon>
        <taxon>Stenosarchaea group</taxon>
        <taxon>Halobacteria</taxon>
        <taxon>Halobacteriales</taxon>
        <taxon>Natrialbaceae</taxon>
        <taxon>Natrinema</taxon>
    </lineage>
</organism>
<sequence length="62" mass="6553">MGSQALKKSAISGVISLAITLVITYIASLIWPTPSELFIAVGLASFFSAFGSAYGAHIEYRD</sequence>
<dbReference type="AlphaFoldDB" id="A0A1G6SI38"/>
<evidence type="ECO:0000256" key="1">
    <source>
        <dbReference type="SAM" id="Phobius"/>
    </source>
</evidence>
<keyword evidence="4" id="KW-1185">Reference proteome</keyword>
<reference evidence="4 5" key="1">
    <citation type="submission" date="2016-10" db="EMBL/GenBank/DDBJ databases">
        <authorList>
            <person name="Varghese N."/>
            <person name="Submissions S."/>
        </authorList>
    </citation>
    <scope>NUCLEOTIDE SEQUENCE [LARGE SCALE GENOMIC DNA]</scope>
    <source>
        <strain evidence="2 5">CDM_1</strain>
        <strain evidence="4">CDM_6</strain>
    </source>
</reference>